<sequence>MIDTKNYVPQSKTTSFDAFPADKQERMAQIQADKLKSVAHLPHPVDIPGITSARPPMQQAPALQAVDPRVQDAMVRPQHAQRPGVAYVPQPQNPEAQADAMFRDAMAQPMHPAVAASMQQQQPDPRWVPQSAPSIPQPVAHAPVPQQKVAPNLVQSYVNQVASQHPGVITPVADGEYSSVELPSRFAFYGFTDLYVCPFRAKHLGKLQKANREQSLLAMVEAVSAVCYTTAPAFAGRPMAFELTLPDFFFVLYWLRLNSFTKSNYVHHAECKDKNHKKRVSYTINAAEFDRQLAAGEITQEQRDEIARLALPEDSLKLSQIITNTTMTINELETVPDASIYSFADVPELVMRPPTMRDVLEFADAPEMKDEEQRSEFSFLAQLATHIQHVAGYLTLKQRIDIVGECTPDQVALIKDFEAQLKKYGVEERVRITCKECGAVSETKLSLAAHSFFPFE</sequence>
<name>A0A8S5UI21_9CAUD</name>
<protein>
    <submittedName>
        <fullName evidence="1">Baseplate protein</fullName>
    </submittedName>
</protein>
<evidence type="ECO:0000313" key="1">
    <source>
        <dbReference type="EMBL" id="DAF94141.1"/>
    </source>
</evidence>
<dbReference type="EMBL" id="BK016090">
    <property type="protein sequence ID" value="DAF94141.1"/>
    <property type="molecule type" value="Genomic_DNA"/>
</dbReference>
<accession>A0A8S5UI21</accession>
<dbReference type="Pfam" id="PF12322">
    <property type="entry name" value="T4_baseplate"/>
    <property type="match status" value="1"/>
</dbReference>
<proteinExistence type="predicted"/>
<dbReference type="EMBL" id="BK016090">
    <property type="protein sequence ID" value="DAF94270.1"/>
    <property type="molecule type" value="Genomic_DNA"/>
</dbReference>
<dbReference type="InterPro" id="IPR024364">
    <property type="entry name" value="Baseplate_phage_T4-like"/>
</dbReference>
<organism evidence="1">
    <name type="scientific">Myoviridae sp. ctu2j3</name>
    <dbReference type="NCBI Taxonomy" id="2825197"/>
    <lineage>
        <taxon>Viruses</taxon>
        <taxon>Duplodnaviria</taxon>
        <taxon>Heunggongvirae</taxon>
        <taxon>Uroviricota</taxon>
        <taxon>Caudoviricetes</taxon>
    </lineage>
</organism>
<reference evidence="1" key="1">
    <citation type="journal article" date="2021" name="Proc. Natl. Acad. Sci. U.S.A.">
        <title>A Catalog of Tens of Thousands of Viruses from Human Metagenomes Reveals Hidden Associations with Chronic Diseases.</title>
        <authorList>
            <person name="Tisza M.J."/>
            <person name="Buck C.B."/>
        </authorList>
    </citation>
    <scope>NUCLEOTIDE SEQUENCE</scope>
    <source>
        <strain evidence="1">Ctu2j3</strain>
    </source>
</reference>